<dbReference type="GeneID" id="29673593"/>
<evidence type="ECO:0000313" key="3">
    <source>
        <dbReference type="Proteomes" id="UP000002072"/>
    </source>
</evidence>
<dbReference type="InterPro" id="IPR029058">
    <property type="entry name" value="AB_hydrolase_fold"/>
</dbReference>
<dbReference type="STRING" id="519441.Smon_1390"/>
<dbReference type="KEGG" id="smf:Smon_1390"/>
<protein>
    <recommendedName>
        <fullName evidence="1">AB hydrolase-1 domain-containing protein</fullName>
    </recommendedName>
</protein>
<dbReference type="InterPro" id="IPR000073">
    <property type="entry name" value="AB_hydrolase_1"/>
</dbReference>
<evidence type="ECO:0000259" key="1">
    <source>
        <dbReference type="Pfam" id="PF00561"/>
    </source>
</evidence>
<dbReference type="RefSeq" id="WP_012859377.1">
    <property type="nucleotide sequence ID" value="NC_013515.1"/>
</dbReference>
<feature type="domain" description="AB hydrolase-1" evidence="1">
    <location>
        <begin position="73"/>
        <end position="190"/>
    </location>
</feature>
<dbReference type="PANTHER" id="PTHR12277">
    <property type="entry name" value="ALPHA/BETA HYDROLASE DOMAIN-CONTAINING PROTEIN"/>
    <property type="match status" value="1"/>
</dbReference>
<name>D1AVS1_STRM9</name>
<dbReference type="SUPFAM" id="SSF53474">
    <property type="entry name" value="alpha/beta-Hydrolases"/>
    <property type="match status" value="1"/>
</dbReference>
<dbReference type="AlphaFoldDB" id="D1AVS1"/>
<keyword evidence="3" id="KW-1185">Reference proteome</keyword>
<dbReference type="Proteomes" id="UP000002072">
    <property type="component" value="Chromosome"/>
</dbReference>
<reference evidence="2 3" key="1">
    <citation type="journal article" date="2009" name="Stand. Genomic Sci.">
        <title>Complete genome sequence of Streptobacillus moniliformis type strain (9901T).</title>
        <authorList>
            <person name="Nolan M."/>
            <person name="Gronow S."/>
            <person name="Lapidus A."/>
            <person name="Ivanova N."/>
            <person name="Copeland A."/>
            <person name="Lucas S."/>
            <person name="Del Rio T.G."/>
            <person name="Chen F."/>
            <person name="Tice H."/>
            <person name="Pitluck S."/>
            <person name="Cheng J.F."/>
            <person name="Sims D."/>
            <person name="Meincke L."/>
            <person name="Bruce D."/>
            <person name="Goodwin L."/>
            <person name="Brettin T."/>
            <person name="Han C."/>
            <person name="Detter J.C."/>
            <person name="Ovchinikova G."/>
            <person name="Pati A."/>
            <person name="Mavromatis K."/>
            <person name="Mikhailova N."/>
            <person name="Chen A."/>
            <person name="Palaniappan K."/>
            <person name="Land M."/>
            <person name="Hauser L."/>
            <person name="Chang Y.J."/>
            <person name="Jeffries C.D."/>
            <person name="Rohde M."/>
            <person name="Sproer C."/>
            <person name="Goker M."/>
            <person name="Bristow J."/>
            <person name="Eisen J.A."/>
            <person name="Markowitz V."/>
            <person name="Hugenholtz P."/>
            <person name="Kyrpides N.C."/>
            <person name="Klenk H.P."/>
            <person name="Chain P."/>
        </authorList>
    </citation>
    <scope>NUCLEOTIDE SEQUENCE [LARGE SCALE GENOMIC DNA]</scope>
    <source>
        <strain evidence="3">ATCC 14647 / DSM 12112 / NCTC 10651 / 9901</strain>
    </source>
</reference>
<dbReference type="Gene3D" id="3.40.50.1820">
    <property type="entry name" value="alpha/beta hydrolase"/>
    <property type="match status" value="1"/>
</dbReference>
<dbReference type="OrthoDB" id="81266at2"/>
<accession>D1AVS1</accession>
<evidence type="ECO:0000313" key="2">
    <source>
        <dbReference type="EMBL" id="ACZ01831.1"/>
    </source>
</evidence>
<dbReference type="HOGENOM" id="CLU_936270_0_0_0"/>
<gene>
    <name evidence="2" type="ordered locus">Smon_1390</name>
</gene>
<dbReference type="eggNOG" id="COG1073">
    <property type="taxonomic scope" value="Bacteria"/>
</dbReference>
<dbReference type="EMBL" id="CP001779">
    <property type="protein sequence ID" value="ACZ01831.1"/>
    <property type="molecule type" value="Genomic_DNA"/>
</dbReference>
<sequence>MFLLDDYLLSAIEKYPKVTLEESLKYVMKSKNRLICGKYSPLSFDMEFEEIAYKSGDINLYGWYIKKEDAKKTIIINHGRKNNRIFCLKFLQLFIDMQLDEEYNIFIPDLRNSGKSDEAKTAFGYRFSVDIKNTMLMLNEKFNTKDFILYGFSQGGMGSALVPYLYEKELNEKDIIISKIILDSPVSNVKETILYHALFLGFKIPYAIMSFPLARFNFRIDGKLNELRLSKILGKVPTLILQSEKDETTPYDMVNEEYKIIKNKNVEDPSVIKPIFKAFRKGQHVRIYLQYKWEYTYTIQNFLNLSFNKD</sequence>
<organism evidence="2 3">
    <name type="scientific">Streptobacillus moniliformis (strain ATCC 14647 / DSM 12112 / NCTC 10651 / 9901)</name>
    <dbReference type="NCBI Taxonomy" id="519441"/>
    <lineage>
        <taxon>Bacteria</taxon>
        <taxon>Fusobacteriati</taxon>
        <taxon>Fusobacteriota</taxon>
        <taxon>Fusobacteriia</taxon>
        <taxon>Fusobacteriales</taxon>
        <taxon>Leptotrichiaceae</taxon>
        <taxon>Streptobacillus</taxon>
    </lineage>
</organism>
<proteinExistence type="predicted"/>
<dbReference type="PANTHER" id="PTHR12277:SF81">
    <property type="entry name" value="PROTEIN ABHD13"/>
    <property type="match status" value="1"/>
</dbReference>
<dbReference type="Pfam" id="PF00561">
    <property type="entry name" value="Abhydrolase_1"/>
    <property type="match status" value="1"/>
</dbReference>